<dbReference type="PRINTS" id="PR01010">
    <property type="entry name" value="FLGPRINGFLGI"/>
</dbReference>
<keyword evidence="6" id="KW-0282">Flagellum</keyword>
<comment type="subunit">
    <text evidence="5">The basal body constitutes a major portion of the flagellar organelle and consists of four rings (L,P,S, and M) mounted on a central rod.</text>
</comment>
<evidence type="ECO:0000313" key="6">
    <source>
        <dbReference type="EMBL" id="MBI2875568.1"/>
    </source>
</evidence>
<gene>
    <name evidence="5" type="primary">flgI</name>
    <name evidence="6" type="ORF">HYY20_01660</name>
</gene>
<keyword evidence="4 5" id="KW-0975">Bacterial flagellum</keyword>
<dbReference type="Pfam" id="PF02119">
    <property type="entry name" value="FlgI"/>
    <property type="match status" value="1"/>
</dbReference>
<dbReference type="PANTHER" id="PTHR30381:SF0">
    <property type="entry name" value="FLAGELLAR P-RING PROTEIN"/>
    <property type="match status" value="1"/>
</dbReference>
<dbReference type="PANTHER" id="PTHR30381">
    <property type="entry name" value="FLAGELLAR P-RING PERIPLASMIC PROTEIN FLGI"/>
    <property type="match status" value="1"/>
</dbReference>
<dbReference type="NCBIfam" id="NF003676">
    <property type="entry name" value="PRK05303.1"/>
    <property type="match status" value="1"/>
</dbReference>
<comment type="function">
    <text evidence="1 5">Assembles around the rod to form the L-ring and probably protects the motor/basal body from shearing forces during rotation.</text>
</comment>
<dbReference type="GO" id="GO:0009428">
    <property type="term" value="C:bacterial-type flagellum basal body, distal rod, P ring"/>
    <property type="evidence" value="ECO:0007669"/>
    <property type="project" value="InterPro"/>
</dbReference>
<sequence length="364" mass="38152">MRAWAVFLLVLPILGPFRAEAVRIKDIAGIEGVRTNQLIGYGLVIGLKGTGDKKDNLFTQRTLEEMLFRLGISVSARDVEVENVASVVVTATLPPFAKPGQRIDVLVSSLADAESLQGGTLLLTPLRGADGQVYAVAQGAVSLGGFSAQGGGASRQTNHPTVGQLPSGAIVEREVPTLFAQKDVYTISLNHPDFTTASRVAEAVNRAFGEATAHPANAGSVTVTLPQAHQADPVGFFAALERLEVVPDSVAKVVLDERTGTIVMGENVRISTVAISHGSLSIQIKEAPEVSQPAPLGEGETVVVPRTQIGIREKEARLLLLSQGATIGDLVKGLNAVGATPRDFIAIFQALKAAGALHAVLEIM</sequence>
<evidence type="ECO:0000256" key="4">
    <source>
        <dbReference type="ARBA" id="ARBA00023143"/>
    </source>
</evidence>
<accession>A0A932CLF6</accession>
<evidence type="ECO:0000256" key="1">
    <source>
        <dbReference type="ARBA" id="ARBA00002591"/>
    </source>
</evidence>
<keyword evidence="6" id="KW-0969">Cilium</keyword>
<proteinExistence type="inferred from homology"/>
<dbReference type="InterPro" id="IPR001782">
    <property type="entry name" value="Flag_FlgI"/>
</dbReference>
<keyword evidence="6" id="KW-0966">Cell projection</keyword>
<dbReference type="GO" id="GO:0071973">
    <property type="term" value="P:bacterial-type flagellum-dependent cell motility"/>
    <property type="evidence" value="ECO:0007669"/>
    <property type="project" value="InterPro"/>
</dbReference>
<dbReference type="HAMAP" id="MF_00416">
    <property type="entry name" value="FlgI"/>
    <property type="match status" value="1"/>
</dbReference>
<comment type="subcellular location">
    <subcellularLocation>
        <location evidence="2 5">Bacterial flagellum basal body</location>
    </subcellularLocation>
</comment>
<organism evidence="6 7">
    <name type="scientific">Tectimicrobiota bacterium</name>
    <dbReference type="NCBI Taxonomy" id="2528274"/>
    <lineage>
        <taxon>Bacteria</taxon>
        <taxon>Pseudomonadati</taxon>
        <taxon>Nitrospinota/Tectimicrobiota group</taxon>
        <taxon>Candidatus Tectimicrobiota</taxon>
    </lineage>
</organism>
<dbReference type="AlphaFoldDB" id="A0A932CLF6"/>
<dbReference type="EMBL" id="JACPRF010000049">
    <property type="protein sequence ID" value="MBI2875568.1"/>
    <property type="molecule type" value="Genomic_DNA"/>
</dbReference>
<name>A0A932CLF6_UNCTE</name>
<evidence type="ECO:0000256" key="2">
    <source>
        <dbReference type="ARBA" id="ARBA00004117"/>
    </source>
</evidence>
<evidence type="ECO:0000313" key="7">
    <source>
        <dbReference type="Proteomes" id="UP000769766"/>
    </source>
</evidence>
<dbReference type="Proteomes" id="UP000769766">
    <property type="component" value="Unassembled WGS sequence"/>
</dbReference>
<keyword evidence="3" id="KW-0732">Signal</keyword>
<evidence type="ECO:0000256" key="3">
    <source>
        <dbReference type="ARBA" id="ARBA00022729"/>
    </source>
</evidence>
<dbReference type="GO" id="GO:0030288">
    <property type="term" value="C:outer membrane-bounded periplasmic space"/>
    <property type="evidence" value="ECO:0007669"/>
    <property type="project" value="InterPro"/>
</dbReference>
<dbReference type="GO" id="GO:0005198">
    <property type="term" value="F:structural molecule activity"/>
    <property type="evidence" value="ECO:0007669"/>
    <property type="project" value="InterPro"/>
</dbReference>
<protein>
    <recommendedName>
        <fullName evidence="5">Flagellar P-ring protein</fullName>
    </recommendedName>
    <alternativeName>
        <fullName evidence="5">Basal body P-ring protein</fullName>
    </alternativeName>
</protein>
<evidence type="ECO:0000256" key="5">
    <source>
        <dbReference type="HAMAP-Rule" id="MF_00416"/>
    </source>
</evidence>
<comment type="similarity">
    <text evidence="5">Belongs to the FlgI family.</text>
</comment>
<comment type="caution">
    <text evidence="6">The sequence shown here is derived from an EMBL/GenBank/DDBJ whole genome shotgun (WGS) entry which is preliminary data.</text>
</comment>
<reference evidence="6" key="1">
    <citation type="submission" date="2020-07" db="EMBL/GenBank/DDBJ databases">
        <title>Huge and variable diversity of episymbiotic CPR bacteria and DPANN archaea in groundwater ecosystems.</title>
        <authorList>
            <person name="He C.Y."/>
            <person name="Keren R."/>
            <person name="Whittaker M."/>
            <person name="Farag I.F."/>
            <person name="Doudna J."/>
            <person name="Cate J.H.D."/>
            <person name="Banfield J.F."/>
        </authorList>
    </citation>
    <scope>NUCLEOTIDE SEQUENCE</scope>
    <source>
        <strain evidence="6">NC_groundwater_672_Ag_B-0.1um_62_36</strain>
    </source>
</reference>